<dbReference type="EMBL" id="BLXT01005617">
    <property type="protein sequence ID" value="GFO24560.1"/>
    <property type="molecule type" value="Genomic_DNA"/>
</dbReference>
<reference evidence="2 3" key="1">
    <citation type="journal article" date="2021" name="Elife">
        <title>Chloroplast acquisition without the gene transfer in kleptoplastic sea slugs, Plakobranchus ocellatus.</title>
        <authorList>
            <person name="Maeda T."/>
            <person name="Takahashi S."/>
            <person name="Yoshida T."/>
            <person name="Shimamura S."/>
            <person name="Takaki Y."/>
            <person name="Nagai Y."/>
            <person name="Toyoda A."/>
            <person name="Suzuki Y."/>
            <person name="Arimoto A."/>
            <person name="Ishii H."/>
            <person name="Satoh N."/>
            <person name="Nishiyama T."/>
            <person name="Hasebe M."/>
            <person name="Maruyama T."/>
            <person name="Minagawa J."/>
            <person name="Obokata J."/>
            <person name="Shigenobu S."/>
        </authorList>
    </citation>
    <scope>NUCLEOTIDE SEQUENCE [LARGE SCALE GENOMIC DNA]</scope>
</reference>
<protein>
    <submittedName>
        <fullName evidence="2">Uncharacterized protein</fullName>
    </submittedName>
</protein>
<evidence type="ECO:0000313" key="2">
    <source>
        <dbReference type="EMBL" id="GFO24560.1"/>
    </source>
</evidence>
<name>A0AAV4BZ17_9GAST</name>
<comment type="caution">
    <text evidence="2">The sequence shown here is derived from an EMBL/GenBank/DDBJ whole genome shotgun (WGS) entry which is preliminary data.</text>
</comment>
<gene>
    <name evidence="2" type="ORF">PoB_005106500</name>
</gene>
<feature type="compositionally biased region" description="Polar residues" evidence="1">
    <location>
        <begin position="73"/>
        <end position="85"/>
    </location>
</feature>
<evidence type="ECO:0000256" key="1">
    <source>
        <dbReference type="SAM" id="MobiDB-lite"/>
    </source>
</evidence>
<accession>A0AAV4BZ17</accession>
<sequence>MNCELCRGTIAPSLAQSAYQKKLHIIMWLHKKTPIKPPLLLEVSTSNLFSMLRGGGRALGVKGFTNCCSNETESCSAKCSGNETPRGSKGHESLPRLDTTSSLCDIVIPNF</sequence>
<evidence type="ECO:0000313" key="3">
    <source>
        <dbReference type="Proteomes" id="UP000735302"/>
    </source>
</evidence>
<keyword evidence="3" id="KW-1185">Reference proteome</keyword>
<organism evidence="2 3">
    <name type="scientific">Plakobranchus ocellatus</name>
    <dbReference type="NCBI Taxonomy" id="259542"/>
    <lineage>
        <taxon>Eukaryota</taxon>
        <taxon>Metazoa</taxon>
        <taxon>Spiralia</taxon>
        <taxon>Lophotrochozoa</taxon>
        <taxon>Mollusca</taxon>
        <taxon>Gastropoda</taxon>
        <taxon>Heterobranchia</taxon>
        <taxon>Euthyneura</taxon>
        <taxon>Panpulmonata</taxon>
        <taxon>Sacoglossa</taxon>
        <taxon>Placobranchoidea</taxon>
        <taxon>Plakobranchidae</taxon>
        <taxon>Plakobranchus</taxon>
    </lineage>
</organism>
<proteinExistence type="predicted"/>
<feature type="region of interest" description="Disordered" evidence="1">
    <location>
        <begin position="73"/>
        <end position="97"/>
    </location>
</feature>
<dbReference type="Proteomes" id="UP000735302">
    <property type="component" value="Unassembled WGS sequence"/>
</dbReference>
<dbReference type="AlphaFoldDB" id="A0AAV4BZ17"/>